<proteinExistence type="predicted"/>
<evidence type="ECO:0000313" key="2">
    <source>
        <dbReference type="EMBL" id="KIK14290.1"/>
    </source>
</evidence>
<accession>A0A0C9XPI8</accession>
<gene>
    <name evidence="2" type="ORF">PISMIDRAFT_17378</name>
</gene>
<feature type="compositionally biased region" description="Acidic residues" evidence="1">
    <location>
        <begin position="16"/>
        <end position="51"/>
    </location>
</feature>
<feature type="region of interest" description="Disordered" evidence="1">
    <location>
        <begin position="1"/>
        <end position="58"/>
    </location>
</feature>
<dbReference type="EMBL" id="KN833945">
    <property type="protein sequence ID" value="KIK14290.1"/>
    <property type="molecule type" value="Genomic_DNA"/>
</dbReference>
<reference evidence="3" key="2">
    <citation type="submission" date="2015-01" db="EMBL/GenBank/DDBJ databases">
        <title>Evolutionary Origins and Diversification of the Mycorrhizal Mutualists.</title>
        <authorList>
            <consortium name="DOE Joint Genome Institute"/>
            <consortium name="Mycorrhizal Genomics Consortium"/>
            <person name="Kohler A."/>
            <person name="Kuo A."/>
            <person name="Nagy L.G."/>
            <person name="Floudas D."/>
            <person name="Copeland A."/>
            <person name="Barry K.W."/>
            <person name="Cichocki N."/>
            <person name="Veneault-Fourrey C."/>
            <person name="LaButti K."/>
            <person name="Lindquist E.A."/>
            <person name="Lipzen A."/>
            <person name="Lundell T."/>
            <person name="Morin E."/>
            <person name="Murat C."/>
            <person name="Riley R."/>
            <person name="Ohm R."/>
            <person name="Sun H."/>
            <person name="Tunlid A."/>
            <person name="Henrissat B."/>
            <person name="Grigoriev I.V."/>
            <person name="Hibbett D.S."/>
            <person name="Martin F."/>
        </authorList>
    </citation>
    <scope>NUCLEOTIDE SEQUENCE [LARGE SCALE GENOMIC DNA]</scope>
    <source>
        <strain evidence="3">441</strain>
    </source>
</reference>
<evidence type="ECO:0000256" key="1">
    <source>
        <dbReference type="SAM" id="MobiDB-lite"/>
    </source>
</evidence>
<protein>
    <submittedName>
        <fullName evidence="2">Uncharacterized protein</fullName>
    </submittedName>
</protein>
<keyword evidence="3" id="KW-1185">Reference proteome</keyword>
<name>A0A0C9XPI8_9AGAM</name>
<organism evidence="2 3">
    <name type="scientific">Pisolithus microcarpus 441</name>
    <dbReference type="NCBI Taxonomy" id="765257"/>
    <lineage>
        <taxon>Eukaryota</taxon>
        <taxon>Fungi</taxon>
        <taxon>Dikarya</taxon>
        <taxon>Basidiomycota</taxon>
        <taxon>Agaricomycotina</taxon>
        <taxon>Agaricomycetes</taxon>
        <taxon>Agaricomycetidae</taxon>
        <taxon>Boletales</taxon>
        <taxon>Sclerodermatineae</taxon>
        <taxon>Pisolithaceae</taxon>
        <taxon>Pisolithus</taxon>
    </lineage>
</organism>
<dbReference type="HOGENOM" id="CLU_2979987_0_0_1"/>
<feature type="compositionally biased region" description="Polar residues" evidence="1">
    <location>
        <begin position="1"/>
        <end position="12"/>
    </location>
</feature>
<dbReference type="Proteomes" id="UP000054018">
    <property type="component" value="Unassembled WGS sequence"/>
</dbReference>
<dbReference type="AlphaFoldDB" id="A0A0C9XPI8"/>
<evidence type="ECO:0000313" key="3">
    <source>
        <dbReference type="Proteomes" id="UP000054018"/>
    </source>
</evidence>
<sequence>MIVDQSSDGWNSEGNYGEEEEDFESEAGYVDESDSGVDPEDSSSDASDNDDINFWATT</sequence>
<reference evidence="2 3" key="1">
    <citation type="submission" date="2014-04" db="EMBL/GenBank/DDBJ databases">
        <authorList>
            <consortium name="DOE Joint Genome Institute"/>
            <person name="Kuo A."/>
            <person name="Kohler A."/>
            <person name="Costa M.D."/>
            <person name="Nagy L.G."/>
            <person name="Floudas D."/>
            <person name="Copeland A."/>
            <person name="Barry K.W."/>
            <person name="Cichocki N."/>
            <person name="Veneault-Fourrey C."/>
            <person name="LaButti K."/>
            <person name="Lindquist E.A."/>
            <person name="Lipzen A."/>
            <person name="Lundell T."/>
            <person name="Morin E."/>
            <person name="Murat C."/>
            <person name="Sun H."/>
            <person name="Tunlid A."/>
            <person name="Henrissat B."/>
            <person name="Grigoriev I.V."/>
            <person name="Hibbett D.S."/>
            <person name="Martin F."/>
            <person name="Nordberg H.P."/>
            <person name="Cantor M.N."/>
            <person name="Hua S.X."/>
        </authorList>
    </citation>
    <scope>NUCLEOTIDE SEQUENCE [LARGE SCALE GENOMIC DNA]</scope>
    <source>
        <strain evidence="2 3">441</strain>
    </source>
</reference>